<protein>
    <submittedName>
        <fullName evidence="3">5'(3')-deoxyribonucleotidase</fullName>
    </submittedName>
</protein>
<keyword evidence="4" id="KW-1185">Reference proteome</keyword>
<dbReference type="GO" id="GO:0009223">
    <property type="term" value="P:pyrimidine deoxyribonucleotide catabolic process"/>
    <property type="evidence" value="ECO:0007669"/>
    <property type="project" value="TreeGrafter"/>
</dbReference>
<reference evidence="3 4" key="1">
    <citation type="submission" date="2016-10" db="EMBL/GenBank/DDBJ databases">
        <authorList>
            <person name="de Groot N.N."/>
        </authorList>
    </citation>
    <scope>NUCLEOTIDE SEQUENCE [LARGE SCALE GENOMIC DNA]</scope>
    <source>
        <strain evidence="3 4">DSM 21001</strain>
    </source>
</reference>
<dbReference type="AlphaFoldDB" id="A0A1I6LK80"/>
<dbReference type="InterPro" id="IPR010708">
    <property type="entry name" value="5'(3')-deoxyribonucleotidase"/>
</dbReference>
<dbReference type="Proteomes" id="UP000199024">
    <property type="component" value="Unassembled WGS sequence"/>
</dbReference>
<sequence>MKRICIDMDEVIADAVAEHLLRYNQDHDEQISKDDLAGKWLWEVVSADRHAKLDAYMRSEDFFAVLDVMPDAPRVIEALQSKYEVFIATAAMEVPTSFNAKYLWLKRHFPFIPSSHIVFCGDKGILRAEYLIDDNPRQLRRFEGEGILYTSPHNIHVKGYRRVDNWLDVERMFL</sequence>
<proteinExistence type="inferred from homology"/>
<gene>
    <name evidence="3" type="ORF">SAMN05421771_0834</name>
</gene>
<evidence type="ECO:0000256" key="2">
    <source>
        <dbReference type="PIRSR" id="PIRSR610708-1"/>
    </source>
</evidence>
<organism evidence="3 4">
    <name type="scientific">Granulicella pectinivorans</name>
    <dbReference type="NCBI Taxonomy" id="474950"/>
    <lineage>
        <taxon>Bacteria</taxon>
        <taxon>Pseudomonadati</taxon>
        <taxon>Acidobacteriota</taxon>
        <taxon>Terriglobia</taxon>
        <taxon>Terriglobales</taxon>
        <taxon>Acidobacteriaceae</taxon>
        <taxon>Granulicella</taxon>
    </lineage>
</organism>
<dbReference type="SUPFAM" id="SSF56784">
    <property type="entry name" value="HAD-like"/>
    <property type="match status" value="1"/>
</dbReference>
<evidence type="ECO:0000313" key="4">
    <source>
        <dbReference type="Proteomes" id="UP000199024"/>
    </source>
</evidence>
<dbReference type="SFLD" id="SFLDS00003">
    <property type="entry name" value="Haloacid_Dehalogenase"/>
    <property type="match status" value="1"/>
</dbReference>
<dbReference type="SFLD" id="SFLDG01126">
    <property type="entry name" value="C1.2:_Nucleotidase_Like"/>
    <property type="match status" value="1"/>
</dbReference>
<feature type="active site" description="Proton donor" evidence="2">
    <location>
        <position position="9"/>
    </location>
</feature>
<comment type="similarity">
    <text evidence="1">Belongs to the 5'(3')-deoxyribonucleotidase family.</text>
</comment>
<dbReference type="PANTHER" id="PTHR16504:SF4">
    <property type="entry name" value="5'(3')-DEOXYRIBONUCLEOTIDASE"/>
    <property type="match status" value="1"/>
</dbReference>
<evidence type="ECO:0000313" key="3">
    <source>
        <dbReference type="EMBL" id="SFS03937.1"/>
    </source>
</evidence>
<dbReference type="Gene3D" id="3.40.50.1000">
    <property type="entry name" value="HAD superfamily/HAD-like"/>
    <property type="match status" value="1"/>
</dbReference>
<evidence type="ECO:0000256" key="1">
    <source>
        <dbReference type="ARBA" id="ARBA00009589"/>
    </source>
</evidence>
<dbReference type="InterPro" id="IPR023214">
    <property type="entry name" value="HAD_sf"/>
</dbReference>
<feature type="active site" description="Nucleophile" evidence="2">
    <location>
        <position position="7"/>
    </location>
</feature>
<dbReference type="GO" id="GO:0008253">
    <property type="term" value="F:5'-nucleotidase activity"/>
    <property type="evidence" value="ECO:0007669"/>
    <property type="project" value="InterPro"/>
</dbReference>
<dbReference type="PANTHER" id="PTHR16504">
    <property type="entry name" value="5'(3')-DEOXYRIBONUCLEOTIDASE"/>
    <property type="match status" value="1"/>
</dbReference>
<dbReference type="SFLD" id="SFLDG01146">
    <property type="entry name" value="C1.2.2"/>
    <property type="match status" value="1"/>
</dbReference>
<accession>A0A1I6LK80</accession>
<dbReference type="InterPro" id="IPR036412">
    <property type="entry name" value="HAD-like_sf"/>
</dbReference>
<dbReference type="Pfam" id="PF06941">
    <property type="entry name" value="NT5C"/>
    <property type="match status" value="1"/>
</dbReference>
<dbReference type="Gene3D" id="1.10.40.40">
    <property type="entry name" value="Deoxyribonucleotidase, domain 2"/>
    <property type="match status" value="1"/>
</dbReference>
<dbReference type="STRING" id="474950.SAMN05421771_0834"/>
<name>A0A1I6LK80_9BACT</name>
<dbReference type="EMBL" id="FOZL01000001">
    <property type="protein sequence ID" value="SFS03937.1"/>
    <property type="molecule type" value="Genomic_DNA"/>
</dbReference>